<reference evidence="2 3" key="1">
    <citation type="journal article" date="2019" name="Commun. Biol.">
        <title>The bagworm genome reveals a unique fibroin gene that provides high tensile strength.</title>
        <authorList>
            <person name="Kono N."/>
            <person name="Nakamura H."/>
            <person name="Ohtoshi R."/>
            <person name="Tomita M."/>
            <person name="Numata K."/>
            <person name="Arakawa K."/>
        </authorList>
    </citation>
    <scope>NUCLEOTIDE SEQUENCE [LARGE SCALE GENOMIC DNA]</scope>
</reference>
<evidence type="ECO:0000313" key="2">
    <source>
        <dbReference type="EMBL" id="GBP34112.1"/>
    </source>
</evidence>
<dbReference type="EMBL" id="BGZK01000284">
    <property type="protein sequence ID" value="GBP34112.1"/>
    <property type="molecule type" value="Genomic_DNA"/>
</dbReference>
<evidence type="ECO:0000259" key="1">
    <source>
        <dbReference type="Pfam" id="PF00078"/>
    </source>
</evidence>
<dbReference type="PANTHER" id="PTHR47027">
    <property type="entry name" value="REVERSE TRANSCRIPTASE DOMAIN-CONTAINING PROTEIN"/>
    <property type="match status" value="1"/>
</dbReference>
<accession>A0A4C1V727</accession>
<dbReference type="OrthoDB" id="425681at2759"/>
<dbReference type="AlphaFoldDB" id="A0A4C1V727"/>
<evidence type="ECO:0000313" key="3">
    <source>
        <dbReference type="Proteomes" id="UP000299102"/>
    </source>
</evidence>
<protein>
    <recommendedName>
        <fullName evidence="1">Reverse transcriptase domain-containing protein</fullName>
    </recommendedName>
</protein>
<sequence length="324" mass="37321">MPRVGFILSERLSEYVNGYECENIVKERWNNYFESIFPCKDTVADDYVTATENMIDDGKDSKITMDEIMRALKCMKFGRAARYDRVSLEMLRGGGGIVARQLHQLFSNGKKSHRHGVSSGLIRALQFLPRVSSACFRINGAYTDWFDIRRGFRQGYIDSPWLFILFMNSCLYDLKEYESELRLDELSVKCFLCADDQVIFAPSTCGLHNMVNKMNDSVKRRDMKVKVGKTKVMVFERGESTAECYILIEAKLRSKRAGVPSSPPMDTRNPRGITSVFSASWEEIEYVTEGDPVDVRGRRGMGYWNSHSLDERQQRMLLPRVRIL</sequence>
<dbReference type="InterPro" id="IPR000477">
    <property type="entry name" value="RT_dom"/>
</dbReference>
<gene>
    <name evidence="2" type="ORF">EVAR_28246_1</name>
</gene>
<dbReference type="InterPro" id="IPR043502">
    <property type="entry name" value="DNA/RNA_pol_sf"/>
</dbReference>
<organism evidence="2 3">
    <name type="scientific">Eumeta variegata</name>
    <name type="common">Bagworm moth</name>
    <name type="synonym">Eumeta japonica</name>
    <dbReference type="NCBI Taxonomy" id="151549"/>
    <lineage>
        <taxon>Eukaryota</taxon>
        <taxon>Metazoa</taxon>
        <taxon>Ecdysozoa</taxon>
        <taxon>Arthropoda</taxon>
        <taxon>Hexapoda</taxon>
        <taxon>Insecta</taxon>
        <taxon>Pterygota</taxon>
        <taxon>Neoptera</taxon>
        <taxon>Endopterygota</taxon>
        <taxon>Lepidoptera</taxon>
        <taxon>Glossata</taxon>
        <taxon>Ditrysia</taxon>
        <taxon>Tineoidea</taxon>
        <taxon>Psychidae</taxon>
        <taxon>Oiketicinae</taxon>
        <taxon>Eumeta</taxon>
    </lineage>
</organism>
<proteinExistence type="predicted"/>
<dbReference type="Pfam" id="PF00078">
    <property type="entry name" value="RVT_1"/>
    <property type="match status" value="1"/>
</dbReference>
<keyword evidence="3" id="KW-1185">Reference proteome</keyword>
<dbReference type="GO" id="GO:0071897">
    <property type="term" value="P:DNA biosynthetic process"/>
    <property type="evidence" value="ECO:0007669"/>
    <property type="project" value="UniProtKB-ARBA"/>
</dbReference>
<dbReference type="SUPFAM" id="SSF56672">
    <property type="entry name" value="DNA/RNA polymerases"/>
    <property type="match status" value="1"/>
</dbReference>
<comment type="caution">
    <text evidence="2">The sequence shown here is derived from an EMBL/GenBank/DDBJ whole genome shotgun (WGS) entry which is preliminary data.</text>
</comment>
<dbReference type="PANTHER" id="PTHR47027:SF20">
    <property type="entry name" value="REVERSE TRANSCRIPTASE-LIKE PROTEIN WITH RNA-DIRECTED DNA POLYMERASE DOMAIN"/>
    <property type="match status" value="1"/>
</dbReference>
<dbReference type="Proteomes" id="UP000299102">
    <property type="component" value="Unassembled WGS sequence"/>
</dbReference>
<feature type="domain" description="Reverse transcriptase" evidence="1">
    <location>
        <begin position="126"/>
        <end position="234"/>
    </location>
</feature>
<name>A0A4C1V727_EUMVA</name>